<evidence type="ECO:0000313" key="1">
    <source>
        <dbReference type="EMBL" id="KAF3041665.1"/>
    </source>
</evidence>
<protein>
    <recommendedName>
        <fullName evidence="3">Heterokaryon incompatibility domain-containing protein</fullName>
    </recommendedName>
</protein>
<dbReference type="PANTHER" id="PTHR24148:SF64">
    <property type="entry name" value="HETEROKARYON INCOMPATIBILITY DOMAIN-CONTAINING PROTEIN"/>
    <property type="match status" value="1"/>
</dbReference>
<dbReference type="Pfam" id="PF26639">
    <property type="entry name" value="Het-6_barrel"/>
    <property type="match status" value="1"/>
</dbReference>
<evidence type="ECO:0000313" key="2">
    <source>
        <dbReference type="Proteomes" id="UP000758155"/>
    </source>
</evidence>
<gene>
    <name evidence="1" type="ORF">E8E12_002387</name>
</gene>
<dbReference type="OrthoDB" id="3557394at2759"/>
<evidence type="ECO:0008006" key="3">
    <source>
        <dbReference type="Google" id="ProtNLM"/>
    </source>
</evidence>
<proteinExistence type="predicted"/>
<dbReference type="AlphaFoldDB" id="A0A9P4WTQ4"/>
<dbReference type="EMBL" id="SWKV01000019">
    <property type="protein sequence ID" value="KAF3041665.1"/>
    <property type="molecule type" value="Genomic_DNA"/>
</dbReference>
<dbReference type="PANTHER" id="PTHR24148">
    <property type="entry name" value="ANKYRIN REPEAT DOMAIN-CONTAINING PROTEIN 39 HOMOLOG-RELATED"/>
    <property type="match status" value="1"/>
</dbReference>
<name>A0A9P4WTQ4_9PLEO</name>
<sequence>MADRNLKSLYEALPLDADHSEIRLLLLHPAGWDEPVRCDFKVASLKDHPTYSALSYVWGREDAVHEISVWLGEVELAPDIWLESTAATDPGRCYDIPTINDTLELSPHSEQHDNEFFKALDSLPESEALLRIALFLEFMAKRSDFRQTYLFWNPAGNARLKQHWEQVLRTIPENPWFDRLWVVQEVVLAPTVIILIGPVALPLDTIARAKEAHLQHKQWPYYGGFKHTATEILLETAISPFVDIARVRKQIRDRAASLTLAELRLQLSRRAATVDHDQVFSLLGLAAYLRGSEETQASQTEVELRAPDYDSAPASIYKVITRQHIQERSNLLPLSISSHKGAHPETPSWIVDWTILQGASLSFNQLMWTKGYTLFHADRGMIAVQHDFRSPKDHSNYELQLQGCFIDRVVVSTSFATLFTENNAFLSTMRKRDPELPYPGSESTTWSDAWFRCITADSVTTDDTYYGGKKMSQPHRLHDDPDEEGFKTRARGFREGLNAQVEGVTRGRNVFLTEQGYLGVTNKCEVGDEIYIAGGGRMPIILQRYAEGPAEERAYYRVVSDCYLHGFMDGEHNVPSDKAKKSLQALNII</sequence>
<dbReference type="InterPro" id="IPR052895">
    <property type="entry name" value="HetReg/Transcr_Mod"/>
</dbReference>
<keyword evidence="2" id="KW-1185">Reference proteome</keyword>
<reference evidence="1" key="1">
    <citation type="submission" date="2019-04" db="EMBL/GenBank/DDBJ databases">
        <title>Sequencing of skin fungus with MAO and IRED activity.</title>
        <authorList>
            <person name="Marsaioli A.J."/>
            <person name="Bonatto J.M.C."/>
            <person name="Reis Junior O."/>
        </authorList>
    </citation>
    <scope>NUCLEOTIDE SEQUENCE</scope>
    <source>
        <strain evidence="1">28M1</strain>
    </source>
</reference>
<dbReference type="Proteomes" id="UP000758155">
    <property type="component" value="Unassembled WGS sequence"/>
</dbReference>
<organism evidence="1 2">
    <name type="scientific">Didymella heteroderae</name>
    <dbReference type="NCBI Taxonomy" id="1769908"/>
    <lineage>
        <taxon>Eukaryota</taxon>
        <taxon>Fungi</taxon>
        <taxon>Dikarya</taxon>
        <taxon>Ascomycota</taxon>
        <taxon>Pezizomycotina</taxon>
        <taxon>Dothideomycetes</taxon>
        <taxon>Pleosporomycetidae</taxon>
        <taxon>Pleosporales</taxon>
        <taxon>Pleosporineae</taxon>
        <taxon>Didymellaceae</taxon>
        <taxon>Didymella</taxon>
    </lineage>
</organism>
<comment type="caution">
    <text evidence="1">The sequence shown here is derived from an EMBL/GenBank/DDBJ whole genome shotgun (WGS) entry which is preliminary data.</text>
</comment>
<accession>A0A9P4WTQ4</accession>